<reference evidence="10 11" key="1">
    <citation type="submission" date="2019-03" db="EMBL/GenBank/DDBJ databases">
        <title>Genomic Encyclopedia of Type Strains, Phase IV (KMG-IV): sequencing the most valuable type-strain genomes for metagenomic binning, comparative biology and taxonomic classification.</title>
        <authorList>
            <person name="Goeker M."/>
        </authorList>
    </citation>
    <scope>NUCLEOTIDE SEQUENCE [LARGE SCALE GENOMIC DNA]</scope>
    <source>
        <strain evidence="10 11">DSM 101688</strain>
    </source>
</reference>
<dbReference type="AlphaFoldDB" id="A0A4R3JAT4"/>
<dbReference type="InterPro" id="IPR027304">
    <property type="entry name" value="Trigger_fact/SurA_dom_sf"/>
</dbReference>
<dbReference type="InterPro" id="IPR046357">
    <property type="entry name" value="PPIase_dom_sf"/>
</dbReference>
<keyword evidence="11" id="KW-1185">Reference proteome</keyword>
<dbReference type="OrthoDB" id="9791746at2"/>
<dbReference type="SUPFAM" id="SSF109998">
    <property type="entry name" value="Triger factor/SurA peptide-binding domain-like"/>
    <property type="match status" value="1"/>
</dbReference>
<proteinExistence type="inferred from homology"/>
<keyword evidence="8 10" id="KW-0413">Isomerase</keyword>
<evidence type="ECO:0000313" key="10">
    <source>
        <dbReference type="EMBL" id="TCS61770.1"/>
    </source>
</evidence>
<dbReference type="PROSITE" id="PS50198">
    <property type="entry name" value="PPIC_PPIASE_2"/>
    <property type="match status" value="1"/>
</dbReference>
<dbReference type="SUPFAM" id="SSF54534">
    <property type="entry name" value="FKBP-like"/>
    <property type="match status" value="1"/>
</dbReference>
<evidence type="ECO:0000256" key="1">
    <source>
        <dbReference type="ARBA" id="ARBA00000971"/>
    </source>
</evidence>
<evidence type="ECO:0000256" key="5">
    <source>
        <dbReference type="ARBA" id="ARBA00023110"/>
    </source>
</evidence>
<dbReference type="InterPro" id="IPR000297">
    <property type="entry name" value="PPIase_PpiC"/>
</dbReference>
<evidence type="ECO:0000256" key="4">
    <source>
        <dbReference type="ARBA" id="ARBA00018370"/>
    </source>
</evidence>
<protein>
    <recommendedName>
        <fullName evidence="4">Parvulin-like PPIase</fullName>
        <ecNumber evidence="3">5.2.1.8</ecNumber>
    </recommendedName>
    <alternativeName>
        <fullName evidence="6">Peptidyl-prolyl cis-trans isomerase plp</fullName>
    </alternativeName>
    <alternativeName>
        <fullName evidence="7">Rotamase plp</fullName>
    </alternativeName>
</protein>
<dbReference type="EC" id="5.2.1.8" evidence="3"/>
<evidence type="ECO:0000256" key="3">
    <source>
        <dbReference type="ARBA" id="ARBA00013194"/>
    </source>
</evidence>
<evidence type="ECO:0000256" key="2">
    <source>
        <dbReference type="ARBA" id="ARBA00007656"/>
    </source>
</evidence>
<evidence type="ECO:0000313" key="11">
    <source>
        <dbReference type="Proteomes" id="UP000295304"/>
    </source>
</evidence>
<sequence length="298" mass="32135">MTLSMPPSEEPSIFAYHLLKCALGAFAQPPAALDASALARARDMARKTLAIEDLVLSSVPADFVRARPGAVAGALQDVQARYAGRADFLRVLADNALNEDMLATALRRELRFDAILARIAERTPPVTAREIAAYYDANPNLFHMPETRTARHILVTVNPDYPENAAPAARRRIDTIRGGLGDGLTAFAAAAQAHSECPSALEGGILGRVARGQLYRELDAVLFVLDAGEISAVVQSELGYHIVLCEDIHPGRDISLDEAAAAIGEKLTRRRRHGAQRDWIAGLSRTASPTPSLQEIDT</sequence>
<dbReference type="InterPro" id="IPR050245">
    <property type="entry name" value="PrsA_foldase"/>
</dbReference>
<dbReference type="GO" id="GO:0003755">
    <property type="term" value="F:peptidyl-prolyl cis-trans isomerase activity"/>
    <property type="evidence" value="ECO:0007669"/>
    <property type="project" value="UniProtKB-KW"/>
</dbReference>
<dbReference type="PANTHER" id="PTHR47245:SF2">
    <property type="entry name" value="PEPTIDYL-PROLYL CIS-TRANS ISOMERASE HP_0175-RELATED"/>
    <property type="match status" value="1"/>
</dbReference>
<dbReference type="Proteomes" id="UP000295304">
    <property type="component" value="Unassembled WGS sequence"/>
</dbReference>
<dbReference type="InterPro" id="IPR014282">
    <property type="entry name" value="Nitrogen_fix_NifM"/>
</dbReference>
<gene>
    <name evidence="10" type="ORF">EDD55_107179</name>
</gene>
<dbReference type="Pfam" id="PF00639">
    <property type="entry name" value="Rotamase"/>
    <property type="match status" value="1"/>
</dbReference>
<feature type="domain" description="PpiC" evidence="9">
    <location>
        <begin position="145"/>
        <end position="247"/>
    </location>
</feature>
<evidence type="ECO:0000259" key="9">
    <source>
        <dbReference type="PROSITE" id="PS50198"/>
    </source>
</evidence>
<comment type="catalytic activity">
    <reaction evidence="1">
        <text>[protein]-peptidylproline (omega=180) = [protein]-peptidylproline (omega=0)</text>
        <dbReference type="Rhea" id="RHEA:16237"/>
        <dbReference type="Rhea" id="RHEA-COMP:10747"/>
        <dbReference type="Rhea" id="RHEA-COMP:10748"/>
        <dbReference type="ChEBI" id="CHEBI:83833"/>
        <dbReference type="ChEBI" id="CHEBI:83834"/>
        <dbReference type="EC" id="5.2.1.8"/>
    </reaction>
</comment>
<dbReference type="PROSITE" id="PS01096">
    <property type="entry name" value="PPIC_PPIASE_1"/>
    <property type="match status" value="1"/>
</dbReference>
<organism evidence="10 11">
    <name type="scientific">Varunaivibrio sulfuroxidans</name>
    <dbReference type="NCBI Taxonomy" id="1773489"/>
    <lineage>
        <taxon>Bacteria</taxon>
        <taxon>Pseudomonadati</taxon>
        <taxon>Pseudomonadota</taxon>
        <taxon>Alphaproteobacteria</taxon>
        <taxon>Rhodospirillales</taxon>
        <taxon>Magnetovibrionaceae</taxon>
        <taxon>Varunaivibrio</taxon>
    </lineage>
</organism>
<dbReference type="InterPro" id="IPR023058">
    <property type="entry name" value="PPIase_PpiC_CS"/>
</dbReference>
<evidence type="ECO:0000256" key="7">
    <source>
        <dbReference type="ARBA" id="ARBA00031484"/>
    </source>
</evidence>
<evidence type="ECO:0000256" key="8">
    <source>
        <dbReference type="PROSITE-ProRule" id="PRU00278"/>
    </source>
</evidence>
<dbReference type="Gene3D" id="3.10.50.40">
    <property type="match status" value="1"/>
</dbReference>
<evidence type="ECO:0000256" key="6">
    <source>
        <dbReference type="ARBA" id="ARBA00030642"/>
    </source>
</evidence>
<dbReference type="NCBIfam" id="TIGR02933">
    <property type="entry name" value="nifM_nitrog"/>
    <property type="match status" value="1"/>
</dbReference>
<dbReference type="PANTHER" id="PTHR47245">
    <property type="entry name" value="PEPTIDYLPROLYL ISOMERASE"/>
    <property type="match status" value="1"/>
</dbReference>
<comment type="similarity">
    <text evidence="2">Belongs to the PpiC/parvulin rotamase family.</text>
</comment>
<keyword evidence="5 8" id="KW-0697">Rotamase</keyword>
<accession>A0A4R3JAT4</accession>
<name>A0A4R3JAT4_9PROT</name>
<dbReference type="EMBL" id="SLZW01000007">
    <property type="protein sequence ID" value="TCS61770.1"/>
    <property type="molecule type" value="Genomic_DNA"/>
</dbReference>
<comment type="caution">
    <text evidence="10">The sequence shown here is derived from an EMBL/GenBank/DDBJ whole genome shotgun (WGS) entry which is preliminary data.</text>
</comment>